<dbReference type="EMBL" id="DS022304">
    <property type="protein sequence ID" value="OAJ40170.1"/>
    <property type="molecule type" value="Genomic_DNA"/>
</dbReference>
<dbReference type="Pfam" id="PF00578">
    <property type="entry name" value="AhpC-TSA"/>
    <property type="match status" value="1"/>
</dbReference>
<dbReference type="InterPro" id="IPR013766">
    <property type="entry name" value="Thioredoxin_domain"/>
</dbReference>
<evidence type="ECO:0000259" key="9">
    <source>
        <dbReference type="PROSITE" id="PS51352"/>
    </source>
</evidence>
<evidence type="ECO:0000256" key="3">
    <source>
        <dbReference type="ARBA" id="ARBA00022559"/>
    </source>
</evidence>
<dbReference type="STRING" id="403673.A0A177WL34"/>
<dbReference type="InterPro" id="IPR050217">
    <property type="entry name" value="Peroxiredoxin"/>
</dbReference>
<protein>
    <recommendedName>
        <fullName evidence="2">thioredoxin-dependent peroxiredoxin</fullName>
        <ecNumber evidence="2">1.11.1.24</ecNumber>
    </recommendedName>
</protein>
<dbReference type="Pfam" id="PF10417">
    <property type="entry name" value="1-cysPrx_C"/>
    <property type="match status" value="1"/>
</dbReference>
<evidence type="ECO:0000256" key="7">
    <source>
        <dbReference type="ARBA" id="ARBA00023284"/>
    </source>
</evidence>
<gene>
    <name evidence="10" type="ORF">BDEG_23933</name>
</gene>
<keyword evidence="6" id="KW-1015">Disulfide bond</keyword>
<comment type="similarity">
    <text evidence="1">Belongs to the peroxiredoxin family. AhpC/Prx1 subfamily.</text>
</comment>
<feature type="domain" description="Thioredoxin" evidence="9">
    <location>
        <begin position="56"/>
        <end position="217"/>
    </location>
</feature>
<dbReference type="eggNOG" id="KOG0852">
    <property type="taxonomic scope" value="Eukaryota"/>
</dbReference>
<evidence type="ECO:0000256" key="1">
    <source>
        <dbReference type="ARBA" id="ARBA00009796"/>
    </source>
</evidence>
<dbReference type="FunFam" id="3.40.30.10:FF:000003">
    <property type="entry name" value="Peroxiredoxin 1"/>
    <property type="match status" value="1"/>
</dbReference>
<evidence type="ECO:0000256" key="4">
    <source>
        <dbReference type="ARBA" id="ARBA00022862"/>
    </source>
</evidence>
<dbReference type="GO" id="GO:0006979">
    <property type="term" value="P:response to oxidative stress"/>
    <property type="evidence" value="ECO:0007669"/>
    <property type="project" value="TreeGrafter"/>
</dbReference>
<keyword evidence="7" id="KW-0676">Redox-active center</keyword>
<dbReference type="EC" id="1.11.1.24" evidence="2"/>
<dbReference type="GO" id="GO:0033554">
    <property type="term" value="P:cellular response to stress"/>
    <property type="evidence" value="ECO:0007669"/>
    <property type="project" value="TreeGrafter"/>
</dbReference>
<dbReference type="Proteomes" id="UP000077115">
    <property type="component" value="Unassembled WGS sequence"/>
</dbReference>
<reference evidence="10 11" key="2">
    <citation type="submission" date="2016-05" db="EMBL/GenBank/DDBJ databases">
        <title>Lineage-specific infection strategies underlie the spectrum of fungal disease in amphibians.</title>
        <authorList>
            <person name="Cuomo C.A."/>
            <person name="Farrer R.A."/>
            <person name="James T."/>
            <person name="Longcore J."/>
            <person name="Birren B."/>
        </authorList>
    </citation>
    <scope>NUCLEOTIDE SEQUENCE [LARGE SCALE GENOMIC DNA]</scope>
    <source>
        <strain evidence="10 11">JEL423</strain>
    </source>
</reference>
<dbReference type="GO" id="GO:0045454">
    <property type="term" value="P:cell redox homeostasis"/>
    <property type="evidence" value="ECO:0007669"/>
    <property type="project" value="TreeGrafter"/>
</dbReference>
<organism evidence="10 11">
    <name type="scientific">Batrachochytrium dendrobatidis (strain JEL423)</name>
    <dbReference type="NCBI Taxonomy" id="403673"/>
    <lineage>
        <taxon>Eukaryota</taxon>
        <taxon>Fungi</taxon>
        <taxon>Fungi incertae sedis</taxon>
        <taxon>Chytridiomycota</taxon>
        <taxon>Chytridiomycota incertae sedis</taxon>
        <taxon>Chytridiomycetes</taxon>
        <taxon>Rhizophydiales</taxon>
        <taxon>Rhizophydiales incertae sedis</taxon>
        <taxon>Batrachochytrium</taxon>
    </lineage>
</organism>
<dbReference type="GO" id="GO:0042744">
    <property type="term" value="P:hydrogen peroxide catabolic process"/>
    <property type="evidence" value="ECO:0007669"/>
    <property type="project" value="TreeGrafter"/>
</dbReference>
<dbReference type="OrthoDB" id="185659at2759"/>
<dbReference type="GO" id="GO:0008379">
    <property type="term" value="F:thioredoxin peroxidase activity"/>
    <property type="evidence" value="ECO:0007669"/>
    <property type="project" value="TreeGrafter"/>
</dbReference>
<keyword evidence="4" id="KW-0049">Antioxidant</keyword>
<dbReference type="PANTHER" id="PTHR10681:SF171">
    <property type="entry name" value="PEROXIREDOXIN 4"/>
    <property type="match status" value="1"/>
</dbReference>
<dbReference type="CDD" id="cd03015">
    <property type="entry name" value="PRX_Typ2cys"/>
    <property type="match status" value="1"/>
</dbReference>
<keyword evidence="5" id="KW-0560">Oxidoreductase</keyword>
<dbReference type="PANTHER" id="PTHR10681">
    <property type="entry name" value="THIOREDOXIN PEROXIDASE"/>
    <property type="match status" value="1"/>
</dbReference>
<dbReference type="PROSITE" id="PS51352">
    <property type="entry name" value="THIOREDOXIN_2"/>
    <property type="match status" value="1"/>
</dbReference>
<accession>A0A177WL34</accession>
<dbReference type="AlphaFoldDB" id="A0A177WL34"/>
<dbReference type="VEuPathDB" id="FungiDB:BDEG_23933"/>
<comment type="catalytic activity">
    <reaction evidence="8">
        <text>a hydroperoxide + [thioredoxin]-dithiol = an alcohol + [thioredoxin]-disulfide + H2O</text>
        <dbReference type="Rhea" id="RHEA:62620"/>
        <dbReference type="Rhea" id="RHEA-COMP:10698"/>
        <dbReference type="Rhea" id="RHEA-COMP:10700"/>
        <dbReference type="ChEBI" id="CHEBI:15377"/>
        <dbReference type="ChEBI" id="CHEBI:29950"/>
        <dbReference type="ChEBI" id="CHEBI:30879"/>
        <dbReference type="ChEBI" id="CHEBI:35924"/>
        <dbReference type="ChEBI" id="CHEBI:50058"/>
        <dbReference type="EC" id="1.11.1.24"/>
    </reaction>
</comment>
<dbReference type="Gene3D" id="3.40.30.10">
    <property type="entry name" value="Glutaredoxin"/>
    <property type="match status" value="1"/>
</dbReference>
<proteinExistence type="inferred from homology"/>
<dbReference type="InterPro" id="IPR036249">
    <property type="entry name" value="Thioredoxin-like_sf"/>
</dbReference>
<evidence type="ECO:0000256" key="2">
    <source>
        <dbReference type="ARBA" id="ARBA00013017"/>
    </source>
</evidence>
<sequence length="252" mass="27492">MLSFTAVKRAIQLPAISTKTASMLATSMPYPIRSGISCAATHAVFSSSSKSNHTFARVQKPAPAWSATAVVGKEFKKLSSEDFLGKWLVLFFYPLDFTFVCPTEIISYSKAAEEFRKLNTEVVGVSVDSVYSHLAWIEQPRKLGGLGDLDIPLVGDITKNISHNYGVLADSGADIGLSLRGTFIIDPKGTVRQITINDTGVGRNIDETLRLVEALQFVDEHGEVCPAGWKKGEKTMIPNPTKSKDYFKSVAE</sequence>
<evidence type="ECO:0000313" key="10">
    <source>
        <dbReference type="EMBL" id="OAJ40170.1"/>
    </source>
</evidence>
<keyword evidence="3" id="KW-0575">Peroxidase</keyword>
<dbReference type="InterPro" id="IPR000866">
    <property type="entry name" value="AhpC/TSA"/>
</dbReference>
<evidence type="ECO:0000256" key="5">
    <source>
        <dbReference type="ARBA" id="ARBA00023002"/>
    </source>
</evidence>
<dbReference type="InterPro" id="IPR019479">
    <property type="entry name" value="Peroxiredoxin_C"/>
</dbReference>
<dbReference type="SUPFAM" id="SSF52833">
    <property type="entry name" value="Thioredoxin-like"/>
    <property type="match status" value="1"/>
</dbReference>
<name>A0A177WL34_BATDL</name>
<evidence type="ECO:0000313" key="11">
    <source>
        <dbReference type="Proteomes" id="UP000077115"/>
    </source>
</evidence>
<evidence type="ECO:0000256" key="6">
    <source>
        <dbReference type="ARBA" id="ARBA00023157"/>
    </source>
</evidence>
<evidence type="ECO:0000256" key="8">
    <source>
        <dbReference type="ARBA" id="ARBA00049091"/>
    </source>
</evidence>
<reference evidence="10 11" key="1">
    <citation type="submission" date="2006-10" db="EMBL/GenBank/DDBJ databases">
        <title>The Genome Sequence of Batrachochytrium dendrobatidis JEL423.</title>
        <authorList>
            <consortium name="The Broad Institute Genome Sequencing Platform"/>
            <person name="Birren B."/>
            <person name="Lander E."/>
            <person name="Galagan J."/>
            <person name="Cuomo C."/>
            <person name="Devon K."/>
            <person name="Jaffe D."/>
            <person name="Butler J."/>
            <person name="Alvarez P."/>
            <person name="Gnerre S."/>
            <person name="Grabherr M."/>
            <person name="Kleber M."/>
            <person name="Mauceli E."/>
            <person name="Brockman W."/>
            <person name="Young S."/>
            <person name="LaButti K."/>
            <person name="Sykes S."/>
            <person name="DeCaprio D."/>
            <person name="Crawford M."/>
            <person name="Koehrsen M."/>
            <person name="Engels R."/>
            <person name="Montgomery P."/>
            <person name="Pearson M."/>
            <person name="Howarth C."/>
            <person name="Larson L."/>
            <person name="White J."/>
            <person name="O'Leary S."/>
            <person name="Kodira C."/>
            <person name="Zeng Q."/>
            <person name="Yandava C."/>
            <person name="Alvarado L."/>
            <person name="Longcore J."/>
            <person name="James T."/>
        </authorList>
    </citation>
    <scope>NUCLEOTIDE SEQUENCE [LARGE SCALE GENOMIC DNA]</scope>
    <source>
        <strain evidence="10 11">JEL423</strain>
    </source>
</reference>
<dbReference type="GO" id="GO:0005829">
    <property type="term" value="C:cytosol"/>
    <property type="evidence" value="ECO:0007669"/>
    <property type="project" value="TreeGrafter"/>
</dbReference>